<reference evidence="2 3" key="1">
    <citation type="journal article" date="2023" name="Virus Evol.">
        <title>Computational host range prediction-The good, the bad, and the ugly.</title>
        <authorList>
            <person name="Howell A.A."/>
            <person name="Versoza C.J."/>
            <person name="Pfeifer S.P."/>
        </authorList>
    </citation>
    <scope>NUCLEOTIDE SEQUENCE [LARGE SCALE GENOMIC DNA]</scope>
    <source>
        <strain evidence="2 3">1610/1b</strain>
    </source>
</reference>
<keyword evidence="2" id="KW-0808">Transferase</keyword>
<dbReference type="EC" id="2.3.1.-" evidence="2"/>
<dbReference type="Gene3D" id="3.40.630.30">
    <property type="match status" value="1"/>
</dbReference>
<evidence type="ECO:0000313" key="2">
    <source>
        <dbReference type="EMBL" id="WYY08100.1"/>
    </source>
</evidence>
<keyword evidence="3" id="KW-1185">Reference proteome</keyword>
<sequence>MTHRTVNDDELVSVERYLAPPRSAAHELIARARDIDESMGFGPPPGWRLPPPTSTIEIHTALHRWSVTATDRPRLAGVITLCERDTVDGSDALIVVDLVVAPEFRSTGVATAAVEHLLTVSPALFRSQATACAYGSHPAALRLAARFGADVRTRRHHLLRHSTAPEPHAEPGSTATSLSARWRVLGEELPQTPIDRASALRSSSAIDSIAALVDADDNALIDRLRSLAFSHDRTDTLVSFSSRTPT</sequence>
<dbReference type="Pfam" id="PF00583">
    <property type="entry name" value="Acetyltransf_1"/>
    <property type="match status" value="1"/>
</dbReference>
<gene>
    <name evidence="2" type="ORF">RVF87_03185</name>
</gene>
<name>A0ABZ2U341_9ACTN</name>
<dbReference type="InterPro" id="IPR016181">
    <property type="entry name" value="Acyl_CoA_acyltransferase"/>
</dbReference>
<organism evidence="2 3">
    <name type="scientific">Gordonia hydrophobica</name>
    <dbReference type="NCBI Taxonomy" id="40516"/>
    <lineage>
        <taxon>Bacteria</taxon>
        <taxon>Bacillati</taxon>
        <taxon>Actinomycetota</taxon>
        <taxon>Actinomycetes</taxon>
        <taxon>Mycobacteriales</taxon>
        <taxon>Gordoniaceae</taxon>
        <taxon>Gordonia</taxon>
    </lineage>
</organism>
<accession>A0ABZ2U341</accession>
<protein>
    <submittedName>
        <fullName evidence="2">GNAT family N-acetyltransferase</fullName>
        <ecNumber evidence="2">2.3.1.-</ecNumber>
    </submittedName>
</protein>
<dbReference type="EMBL" id="CP136137">
    <property type="protein sequence ID" value="WYY08100.1"/>
    <property type="molecule type" value="Genomic_DNA"/>
</dbReference>
<dbReference type="GO" id="GO:0016746">
    <property type="term" value="F:acyltransferase activity"/>
    <property type="evidence" value="ECO:0007669"/>
    <property type="project" value="UniProtKB-KW"/>
</dbReference>
<evidence type="ECO:0000259" key="1">
    <source>
        <dbReference type="PROSITE" id="PS51186"/>
    </source>
</evidence>
<proteinExistence type="predicted"/>
<dbReference type="SUPFAM" id="SSF55729">
    <property type="entry name" value="Acyl-CoA N-acyltransferases (Nat)"/>
    <property type="match status" value="1"/>
</dbReference>
<dbReference type="InterPro" id="IPR000182">
    <property type="entry name" value="GNAT_dom"/>
</dbReference>
<feature type="domain" description="N-acetyltransferase" evidence="1">
    <location>
        <begin position="1"/>
        <end position="170"/>
    </location>
</feature>
<evidence type="ECO:0000313" key="3">
    <source>
        <dbReference type="Proteomes" id="UP001479933"/>
    </source>
</evidence>
<dbReference type="PROSITE" id="PS51186">
    <property type="entry name" value="GNAT"/>
    <property type="match status" value="1"/>
</dbReference>
<dbReference type="CDD" id="cd04301">
    <property type="entry name" value="NAT_SF"/>
    <property type="match status" value="1"/>
</dbReference>
<keyword evidence="2" id="KW-0012">Acyltransferase</keyword>
<dbReference type="Proteomes" id="UP001479933">
    <property type="component" value="Chromosome"/>
</dbReference>
<dbReference type="RefSeq" id="WP_066167034.1">
    <property type="nucleotide sequence ID" value="NZ_CP136137.1"/>
</dbReference>